<evidence type="ECO:0000313" key="1">
    <source>
        <dbReference type="EMBL" id="KUG51437.1"/>
    </source>
</evidence>
<dbReference type="Proteomes" id="UP000054837">
    <property type="component" value="Unassembled WGS sequence"/>
</dbReference>
<proteinExistence type="predicted"/>
<dbReference type="RefSeq" id="WP_058892333.1">
    <property type="nucleotide sequence ID" value="NZ_LQBL01000032.1"/>
</dbReference>
<protein>
    <submittedName>
        <fullName evidence="1">Uncharacterized protein</fullName>
    </submittedName>
</protein>
<comment type="caution">
    <text evidence="1">The sequence shown here is derived from an EMBL/GenBank/DDBJ whole genome shotgun (WGS) entry which is preliminary data.</text>
</comment>
<dbReference type="AlphaFoldDB" id="A0A0W8I137"/>
<evidence type="ECO:0000313" key="2">
    <source>
        <dbReference type="Proteomes" id="UP000054837"/>
    </source>
</evidence>
<sequence>MLREVTGWTDWALHRDLGSALAEVPTEADRKALRAYLALRRRADDWRPNQVPARSNHAKANRAELAELLKGGTEGKPCAHCGEGFRATGRARYCTEACTRAARRTRERERRAA</sequence>
<accession>A0A0W8I137</accession>
<dbReference type="EMBL" id="LQBL01000032">
    <property type="protein sequence ID" value="KUG51437.1"/>
    <property type="molecule type" value="Genomic_DNA"/>
</dbReference>
<keyword evidence="2" id="KW-1185">Reference proteome</keyword>
<reference evidence="1 2" key="1">
    <citation type="submission" date="2015-12" db="EMBL/GenBank/DDBJ databases">
        <title>Serinicoccus chungangenesis strain CD08_5 genome sequencing and assembly.</title>
        <authorList>
            <person name="Chander A.M."/>
            <person name="Kaur G."/>
            <person name="Nair G.R."/>
            <person name="Dhawan D.K."/>
            <person name="Kochhar R.K."/>
            <person name="Mayilraj S."/>
            <person name="Bhadada S.K."/>
        </authorList>
    </citation>
    <scope>NUCLEOTIDE SEQUENCE [LARGE SCALE GENOMIC DNA]</scope>
    <source>
        <strain evidence="1 2">CD08_5</strain>
    </source>
</reference>
<gene>
    <name evidence="1" type="ORF">AVL62_08775</name>
</gene>
<name>A0A0W8I137_9MICO</name>
<organism evidence="1 2">
    <name type="scientific">Serinicoccus chungangensis</name>
    <dbReference type="NCBI Taxonomy" id="767452"/>
    <lineage>
        <taxon>Bacteria</taxon>
        <taxon>Bacillati</taxon>
        <taxon>Actinomycetota</taxon>
        <taxon>Actinomycetes</taxon>
        <taxon>Micrococcales</taxon>
        <taxon>Ornithinimicrobiaceae</taxon>
        <taxon>Serinicoccus</taxon>
    </lineage>
</organism>